<keyword evidence="8 9" id="KW-0472">Membrane</keyword>
<reference evidence="11" key="1">
    <citation type="submission" date="2019-08" db="EMBL/GenBank/DDBJ databases">
        <authorList>
            <person name="Kucharzyk K."/>
            <person name="Murdoch R.W."/>
            <person name="Higgins S."/>
            <person name="Loffler F."/>
        </authorList>
    </citation>
    <scope>NUCLEOTIDE SEQUENCE</scope>
</reference>
<evidence type="ECO:0000256" key="2">
    <source>
        <dbReference type="ARBA" id="ARBA00010072"/>
    </source>
</evidence>
<keyword evidence="5 9" id="KW-0812">Transmembrane</keyword>
<sequence>MSLDFSVLAGNMDYFYKGVQWTILISLLSVLFGVIFGALLTLMKRSKFKIGKVKPLSMLATAYIEIIRGTPMLLQIMLVYYGFDQLLNINMDPLPAGIIAVSLNSAAYVSEIIRAGIDAVDKGQLEAARSLGMSQFMAMRLIIMPQATKNILPAIGNEFVTVIKESSMASVIGVGEIMYSAKVITGKTFRAFEPLIVAAIFYFVITFTLGRIMNYIERRMKASDSR</sequence>
<dbReference type="InterPro" id="IPR035906">
    <property type="entry name" value="MetI-like_sf"/>
</dbReference>
<evidence type="ECO:0000259" key="10">
    <source>
        <dbReference type="PROSITE" id="PS50928"/>
    </source>
</evidence>
<dbReference type="Pfam" id="PF00528">
    <property type="entry name" value="BPD_transp_1"/>
    <property type="match status" value="1"/>
</dbReference>
<feature type="transmembrane region" description="Helical" evidence="9">
    <location>
        <begin position="20"/>
        <end position="42"/>
    </location>
</feature>
<feature type="transmembrane region" description="Helical" evidence="9">
    <location>
        <begin position="195"/>
        <end position="216"/>
    </location>
</feature>
<evidence type="ECO:0000256" key="6">
    <source>
        <dbReference type="ARBA" id="ARBA00022970"/>
    </source>
</evidence>
<dbReference type="CDD" id="cd06261">
    <property type="entry name" value="TM_PBP2"/>
    <property type="match status" value="1"/>
</dbReference>
<keyword evidence="6" id="KW-0029">Amino-acid transport</keyword>
<evidence type="ECO:0000256" key="4">
    <source>
        <dbReference type="ARBA" id="ARBA00022475"/>
    </source>
</evidence>
<dbReference type="Gene3D" id="1.10.3720.10">
    <property type="entry name" value="MetI-like"/>
    <property type="match status" value="1"/>
</dbReference>
<keyword evidence="3" id="KW-0813">Transport</keyword>
<dbReference type="SUPFAM" id="SSF161098">
    <property type="entry name" value="MetI-like"/>
    <property type="match status" value="1"/>
</dbReference>
<dbReference type="InterPro" id="IPR000515">
    <property type="entry name" value="MetI-like"/>
</dbReference>
<proteinExistence type="inferred from homology"/>
<dbReference type="FunFam" id="1.10.3720.10:FF:000033">
    <property type="entry name" value="Polar amino acid ABC transporter permease"/>
    <property type="match status" value="1"/>
</dbReference>
<comment type="caution">
    <text evidence="11">The sequence shown here is derived from an EMBL/GenBank/DDBJ whole genome shotgun (WGS) entry which is preliminary data.</text>
</comment>
<organism evidence="11">
    <name type="scientific">bioreactor metagenome</name>
    <dbReference type="NCBI Taxonomy" id="1076179"/>
    <lineage>
        <taxon>unclassified sequences</taxon>
        <taxon>metagenomes</taxon>
        <taxon>ecological metagenomes</taxon>
    </lineage>
</organism>
<comment type="subcellular location">
    <subcellularLocation>
        <location evidence="1">Cell membrane</location>
        <topology evidence="1">Multi-pass membrane protein</topology>
    </subcellularLocation>
</comment>
<dbReference type="GO" id="GO:0043190">
    <property type="term" value="C:ATP-binding cassette (ABC) transporter complex"/>
    <property type="evidence" value="ECO:0007669"/>
    <property type="project" value="InterPro"/>
</dbReference>
<evidence type="ECO:0000256" key="5">
    <source>
        <dbReference type="ARBA" id="ARBA00022692"/>
    </source>
</evidence>
<feature type="domain" description="ABC transmembrane type-1" evidence="10">
    <location>
        <begin position="19"/>
        <end position="213"/>
    </location>
</feature>
<gene>
    <name evidence="11" type="primary">artQ_5</name>
    <name evidence="11" type="ORF">SDC9_44382</name>
</gene>
<dbReference type="PANTHER" id="PTHR30614">
    <property type="entry name" value="MEMBRANE COMPONENT OF AMINO ACID ABC TRANSPORTER"/>
    <property type="match status" value="1"/>
</dbReference>
<evidence type="ECO:0000256" key="3">
    <source>
        <dbReference type="ARBA" id="ARBA00022448"/>
    </source>
</evidence>
<dbReference type="PANTHER" id="PTHR30614:SF20">
    <property type="entry name" value="GLUTAMINE TRANSPORT SYSTEM PERMEASE PROTEIN GLNP"/>
    <property type="match status" value="1"/>
</dbReference>
<dbReference type="PROSITE" id="PS50928">
    <property type="entry name" value="ABC_TM1"/>
    <property type="match status" value="1"/>
</dbReference>
<evidence type="ECO:0000256" key="1">
    <source>
        <dbReference type="ARBA" id="ARBA00004651"/>
    </source>
</evidence>
<dbReference type="GO" id="GO:0022857">
    <property type="term" value="F:transmembrane transporter activity"/>
    <property type="evidence" value="ECO:0007669"/>
    <property type="project" value="InterPro"/>
</dbReference>
<evidence type="ECO:0000256" key="9">
    <source>
        <dbReference type="SAM" id="Phobius"/>
    </source>
</evidence>
<evidence type="ECO:0000256" key="8">
    <source>
        <dbReference type="ARBA" id="ARBA00023136"/>
    </source>
</evidence>
<evidence type="ECO:0000256" key="7">
    <source>
        <dbReference type="ARBA" id="ARBA00022989"/>
    </source>
</evidence>
<dbReference type="GO" id="GO:0006865">
    <property type="term" value="P:amino acid transport"/>
    <property type="evidence" value="ECO:0007669"/>
    <property type="project" value="UniProtKB-KW"/>
</dbReference>
<dbReference type="InterPro" id="IPR043429">
    <property type="entry name" value="ArtM/GltK/GlnP/TcyL/YhdX-like"/>
</dbReference>
<keyword evidence="7 9" id="KW-1133">Transmembrane helix</keyword>
<evidence type="ECO:0000313" key="11">
    <source>
        <dbReference type="EMBL" id="MPL98182.1"/>
    </source>
</evidence>
<dbReference type="NCBIfam" id="TIGR01726">
    <property type="entry name" value="HEQRo_perm_3TM"/>
    <property type="match status" value="1"/>
</dbReference>
<comment type="similarity">
    <text evidence="2">Belongs to the binding-protein-dependent transport system permease family. HisMQ subfamily.</text>
</comment>
<name>A0A644W6F4_9ZZZZ</name>
<accession>A0A644W6F4</accession>
<dbReference type="AlphaFoldDB" id="A0A644W6F4"/>
<protein>
    <submittedName>
        <fullName evidence="11">Arginine transport system permease protein ArtQ</fullName>
    </submittedName>
</protein>
<keyword evidence="4" id="KW-1003">Cell membrane</keyword>
<dbReference type="InterPro" id="IPR010065">
    <property type="entry name" value="AA_ABC_transptr_permease_3TM"/>
</dbReference>
<dbReference type="EMBL" id="VSSQ01000594">
    <property type="protein sequence ID" value="MPL98182.1"/>
    <property type="molecule type" value="Genomic_DNA"/>
</dbReference>